<proteinExistence type="predicted"/>
<dbReference type="Proteomes" id="UP000887159">
    <property type="component" value="Unassembled WGS sequence"/>
</dbReference>
<accession>A0A8X6VUP3</accession>
<feature type="compositionally biased region" description="Basic and acidic residues" evidence="1">
    <location>
        <begin position="1"/>
        <end position="27"/>
    </location>
</feature>
<evidence type="ECO:0000256" key="1">
    <source>
        <dbReference type="SAM" id="MobiDB-lite"/>
    </source>
</evidence>
<evidence type="ECO:0000313" key="3">
    <source>
        <dbReference type="Proteomes" id="UP000887159"/>
    </source>
</evidence>
<reference evidence="2" key="1">
    <citation type="submission" date="2020-08" db="EMBL/GenBank/DDBJ databases">
        <title>Multicomponent nature underlies the extraordinary mechanical properties of spider dragline silk.</title>
        <authorList>
            <person name="Kono N."/>
            <person name="Nakamura H."/>
            <person name="Mori M."/>
            <person name="Yoshida Y."/>
            <person name="Ohtoshi R."/>
            <person name="Malay A.D."/>
            <person name="Moran D.A.P."/>
            <person name="Tomita M."/>
            <person name="Numata K."/>
            <person name="Arakawa K."/>
        </authorList>
    </citation>
    <scope>NUCLEOTIDE SEQUENCE</scope>
</reference>
<keyword evidence="3" id="KW-1185">Reference proteome</keyword>
<organism evidence="2 3">
    <name type="scientific">Trichonephila clavipes</name>
    <name type="common">Golden silk orbweaver</name>
    <name type="synonym">Nephila clavipes</name>
    <dbReference type="NCBI Taxonomy" id="2585209"/>
    <lineage>
        <taxon>Eukaryota</taxon>
        <taxon>Metazoa</taxon>
        <taxon>Ecdysozoa</taxon>
        <taxon>Arthropoda</taxon>
        <taxon>Chelicerata</taxon>
        <taxon>Arachnida</taxon>
        <taxon>Araneae</taxon>
        <taxon>Araneomorphae</taxon>
        <taxon>Entelegynae</taxon>
        <taxon>Araneoidea</taxon>
        <taxon>Nephilidae</taxon>
        <taxon>Trichonephila</taxon>
    </lineage>
</organism>
<dbReference type="EMBL" id="BMAU01021361">
    <property type="protein sequence ID" value="GFY22813.1"/>
    <property type="molecule type" value="Genomic_DNA"/>
</dbReference>
<gene>
    <name evidence="2" type="primary">NCL1_51333</name>
    <name evidence="2" type="ORF">TNCV_2180741</name>
</gene>
<name>A0A8X6VUP3_TRICX</name>
<dbReference type="AlphaFoldDB" id="A0A8X6VUP3"/>
<comment type="caution">
    <text evidence="2">The sequence shown here is derived from an EMBL/GenBank/DDBJ whole genome shotgun (WGS) entry which is preliminary data.</text>
</comment>
<sequence>MRRFSPPKEESSREARVESGKAQDTRTKGSGGHSAAEGRPVRSRKKTTMRPCPYYLRSRFKEPEGLPEEQRNMGIDSLPQNSLRIRSLGMEAVGGDPADRSIYKNQVVLSIFCFLADKQSGVFTLPSQDFF</sequence>
<evidence type="ECO:0000313" key="2">
    <source>
        <dbReference type="EMBL" id="GFY22813.1"/>
    </source>
</evidence>
<protein>
    <submittedName>
        <fullName evidence="2">Uncharacterized protein</fullName>
    </submittedName>
</protein>
<feature type="region of interest" description="Disordered" evidence="1">
    <location>
        <begin position="1"/>
        <end position="56"/>
    </location>
</feature>